<dbReference type="STRING" id="33114.A0A2G2WRY3"/>
<proteinExistence type="predicted"/>
<dbReference type="SUPFAM" id="SSF56112">
    <property type="entry name" value="Protein kinase-like (PK-like)"/>
    <property type="match status" value="1"/>
</dbReference>
<reference evidence="5" key="2">
    <citation type="journal article" date="2017" name="J. Anim. Genet.">
        <title>Multiple reference genome sequences of hot pepper reveal the massive evolution of plant disease resistance genes by retroduplication.</title>
        <authorList>
            <person name="Kim S."/>
            <person name="Park J."/>
            <person name="Yeom S.-I."/>
            <person name="Kim Y.-M."/>
            <person name="Seo E."/>
            <person name="Kim K.-T."/>
            <person name="Kim M.-S."/>
            <person name="Lee J.M."/>
            <person name="Cheong K."/>
            <person name="Shin H.-S."/>
            <person name="Kim S.-B."/>
            <person name="Han K."/>
            <person name="Lee J."/>
            <person name="Park M."/>
            <person name="Lee H.-A."/>
            <person name="Lee H.-Y."/>
            <person name="Lee Y."/>
            <person name="Oh S."/>
            <person name="Lee J.H."/>
            <person name="Choi E."/>
            <person name="Choi E."/>
            <person name="Lee S.E."/>
            <person name="Jeon J."/>
            <person name="Kim H."/>
            <person name="Choi G."/>
            <person name="Song H."/>
            <person name="Lee J."/>
            <person name="Lee S.-C."/>
            <person name="Kwon J.-K."/>
            <person name="Lee H.-Y."/>
            <person name="Koo N."/>
            <person name="Hong Y."/>
            <person name="Kim R.W."/>
            <person name="Kang W.-H."/>
            <person name="Huh J.H."/>
            <person name="Kang B.-C."/>
            <person name="Yang T.-J."/>
            <person name="Lee Y.-H."/>
            <person name="Bennetzen J.L."/>
            <person name="Choi D."/>
        </authorList>
    </citation>
    <scope>NUCLEOTIDE SEQUENCE [LARGE SCALE GENOMIC DNA]</scope>
    <source>
        <strain evidence="5">cv. PBC81</strain>
    </source>
</reference>
<dbReference type="InterPro" id="IPR011009">
    <property type="entry name" value="Kinase-like_dom_sf"/>
</dbReference>
<dbReference type="GO" id="GO:0032968">
    <property type="term" value="P:positive regulation of transcription elongation by RNA polymerase II"/>
    <property type="evidence" value="ECO:0007669"/>
    <property type="project" value="TreeGrafter"/>
</dbReference>
<dbReference type="GO" id="GO:0005634">
    <property type="term" value="C:nucleus"/>
    <property type="evidence" value="ECO:0007669"/>
    <property type="project" value="TreeGrafter"/>
</dbReference>
<dbReference type="Gene3D" id="1.10.510.10">
    <property type="entry name" value="Transferase(Phosphotransferase) domain 1"/>
    <property type="match status" value="1"/>
</dbReference>
<evidence type="ECO:0000313" key="4">
    <source>
        <dbReference type="EMBL" id="PHT47962.1"/>
    </source>
</evidence>
<accession>A0A2G2WRY3</accession>
<dbReference type="PROSITE" id="PS50011">
    <property type="entry name" value="PROTEIN_KINASE_DOM"/>
    <property type="match status" value="1"/>
</dbReference>
<evidence type="ECO:0000256" key="2">
    <source>
        <dbReference type="ARBA" id="ARBA00022840"/>
    </source>
</evidence>
<dbReference type="GO" id="GO:0005524">
    <property type="term" value="F:ATP binding"/>
    <property type="evidence" value="ECO:0007669"/>
    <property type="project" value="UniProtKB-KW"/>
</dbReference>
<evidence type="ECO:0000313" key="5">
    <source>
        <dbReference type="Proteomes" id="UP000224567"/>
    </source>
</evidence>
<keyword evidence="1" id="KW-0547">Nucleotide-binding</keyword>
<dbReference type="GO" id="GO:0000307">
    <property type="term" value="C:cyclin-dependent protein kinase holoenzyme complex"/>
    <property type="evidence" value="ECO:0007669"/>
    <property type="project" value="TreeGrafter"/>
</dbReference>
<organism evidence="4 5">
    <name type="scientific">Capsicum baccatum</name>
    <name type="common">Peruvian pepper</name>
    <dbReference type="NCBI Taxonomy" id="33114"/>
    <lineage>
        <taxon>Eukaryota</taxon>
        <taxon>Viridiplantae</taxon>
        <taxon>Streptophyta</taxon>
        <taxon>Embryophyta</taxon>
        <taxon>Tracheophyta</taxon>
        <taxon>Spermatophyta</taxon>
        <taxon>Magnoliopsida</taxon>
        <taxon>eudicotyledons</taxon>
        <taxon>Gunneridae</taxon>
        <taxon>Pentapetalae</taxon>
        <taxon>asterids</taxon>
        <taxon>lamiids</taxon>
        <taxon>Solanales</taxon>
        <taxon>Solanaceae</taxon>
        <taxon>Solanoideae</taxon>
        <taxon>Capsiceae</taxon>
        <taxon>Capsicum</taxon>
    </lineage>
</organism>
<dbReference type="GO" id="GO:0008353">
    <property type="term" value="F:RNA polymerase II CTD heptapeptide repeat kinase activity"/>
    <property type="evidence" value="ECO:0007669"/>
    <property type="project" value="TreeGrafter"/>
</dbReference>
<sequence length="117" mass="13596">MVRPPKILLGSISYRVTVDLWSVGCVVAELFFGRPLLKGRTETYTILLRLFKNVFRCVLNTPYPYWYKRFLVMTKWNVDNIGDFGEKKYGLQIALLDMVQMHELQSTLSSPDSQLSE</sequence>
<keyword evidence="5" id="KW-1185">Reference proteome</keyword>
<dbReference type="AlphaFoldDB" id="A0A2G2WRY3"/>
<keyword evidence="2" id="KW-0067">ATP-binding</keyword>
<comment type="caution">
    <text evidence="4">The sequence shown here is derived from an EMBL/GenBank/DDBJ whole genome shotgun (WGS) entry which is preliminary data.</text>
</comment>
<dbReference type="PANTHER" id="PTHR24056">
    <property type="entry name" value="CELL DIVISION PROTEIN KINASE"/>
    <property type="match status" value="1"/>
</dbReference>
<reference evidence="4 5" key="1">
    <citation type="journal article" date="2017" name="Genome Biol.">
        <title>New reference genome sequences of hot pepper reveal the massive evolution of plant disease-resistance genes by retroduplication.</title>
        <authorList>
            <person name="Kim S."/>
            <person name="Park J."/>
            <person name="Yeom S.I."/>
            <person name="Kim Y.M."/>
            <person name="Seo E."/>
            <person name="Kim K.T."/>
            <person name="Kim M.S."/>
            <person name="Lee J.M."/>
            <person name="Cheong K."/>
            <person name="Shin H.S."/>
            <person name="Kim S.B."/>
            <person name="Han K."/>
            <person name="Lee J."/>
            <person name="Park M."/>
            <person name="Lee H.A."/>
            <person name="Lee H.Y."/>
            <person name="Lee Y."/>
            <person name="Oh S."/>
            <person name="Lee J.H."/>
            <person name="Choi E."/>
            <person name="Choi E."/>
            <person name="Lee S.E."/>
            <person name="Jeon J."/>
            <person name="Kim H."/>
            <person name="Choi G."/>
            <person name="Song H."/>
            <person name="Lee J."/>
            <person name="Lee S.C."/>
            <person name="Kwon J.K."/>
            <person name="Lee H.Y."/>
            <person name="Koo N."/>
            <person name="Hong Y."/>
            <person name="Kim R.W."/>
            <person name="Kang W.H."/>
            <person name="Huh J.H."/>
            <person name="Kang B.C."/>
            <person name="Yang T.J."/>
            <person name="Lee Y.H."/>
            <person name="Bennetzen J.L."/>
            <person name="Choi D."/>
        </authorList>
    </citation>
    <scope>NUCLEOTIDE SEQUENCE [LARGE SCALE GENOMIC DNA]</scope>
    <source>
        <strain evidence="5">cv. PBC81</strain>
    </source>
</reference>
<dbReference type="EMBL" id="MLFT02000005">
    <property type="protein sequence ID" value="PHT47962.1"/>
    <property type="molecule type" value="Genomic_DNA"/>
</dbReference>
<evidence type="ECO:0000259" key="3">
    <source>
        <dbReference type="PROSITE" id="PS50011"/>
    </source>
</evidence>
<dbReference type="InterPro" id="IPR000719">
    <property type="entry name" value="Prot_kinase_dom"/>
</dbReference>
<name>A0A2G2WRY3_CAPBA</name>
<dbReference type="OrthoDB" id="1732493at2759"/>
<gene>
    <name evidence="4" type="ORF">CQW23_12170</name>
</gene>
<evidence type="ECO:0000256" key="1">
    <source>
        <dbReference type="ARBA" id="ARBA00022741"/>
    </source>
</evidence>
<feature type="domain" description="Protein kinase" evidence="3">
    <location>
        <begin position="1"/>
        <end position="117"/>
    </location>
</feature>
<dbReference type="Proteomes" id="UP000224567">
    <property type="component" value="Unassembled WGS sequence"/>
</dbReference>
<dbReference type="InterPro" id="IPR050108">
    <property type="entry name" value="CDK"/>
</dbReference>
<protein>
    <recommendedName>
        <fullName evidence="3">Protein kinase domain-containing protein</fullName>
    </recommendedName>
</protein>
<dbReference type="PANTHER" id="PTHR24056:SF571">
    <property type="entry name" value="PROTEIN KINASE DOMAIN-CONTAINING PROTEIN"/>
    <property type="match status" value="1"/>
</dbReference>